<dbReference type="PANTHER" id="PTHR42730">
    <property type="entry name" value="2-OXOGLUTARATE SYNTHASE SUBUNIT KORC"/>
    <property type="match status" value="1"/>
</dbReference>
<dbReference type="EMBL" id="SUMG01000030">
    <property type="protein sequence ID" value="NBG89560.1"/>
    <property type="molecule type" value="Genomic_DNA"/>
</dbReference>
<proteinExistence type="predicted"/>
<dbReference type="InterPro" id="IPR011894">
    <property type="entry name" value="PorC_KorC"/>
</dbReference>
<dbReference type="RefSeq" id="WP_160723343.1">
    <property type="nucleotide sequence ID" value="NZ_SUMG01000030.1"/>
</dbReference>
<protein>
    <submittedName>
        <fullName evidence="3">2-oxoacid:ferredoxin oxidoreductase subunit gamma</fullName>
    </submittedName>
</protein>
<keyword evidence="4" id="KW-1185">Reference proteome</keyword>
<dbReference type="Pfam" id="PF01558">
    <property type="entry name" value="POR"/>
    <property type="match status" value="1"/>
</dbReference>
<feature type="domain" description="Pyruvate/ketoisovalerate oxidoreductase catalytic" evidence="2">
    <location>
        <begin position="12"/>
        <end position="177"/>
    </location>
</feature>
<dbReference type="NCBIfam" id="TIGR02175">
    <property type="entry name" value="PorC_KorC"/>
    <property type="match status" value="1"/>
</dbReference>
<dbReference type="AlphaFoldDB" id="A0AA43XMQ8"/>
<dbReference type="InterPro" id="IPR052554">
    <property type="entry name" value="2-oxoglutarate_synth_KorC"/>
</dbReference>
<gene>
    <name evidence="3" type="ORF">ISALK_13775</name>
</gene>
<name>A0AA43XMQ8_9CLOT</name>
<reference evidence="3 4" key="1">
    <citation type="submission" date="2019-04" db="EMBL/GenBank/DDBJ databases">
        <title>Isachenkonia alkalipeptolytica gen. nov. sp. nov. a new anaerobic, alkiliphilic organothrophic bacterium capable to reduce synthesized ferrihydrite isolated from a soda lake.</title>
        <authorList>
            <person name="Toshchakov S.V."/>
            <person name="Zavarzina D.G."/>
            <person name="Zhilina T.N."/>
            <person name="Kostrikina N.A."/>
            <person name="Kublanov I.V."/>
        </authorList>
    </citation>
    <scope>NUCLEOTIDE SEQUENCE [LARGE SCALE GENOMIC DNA]</scope>
    <source>
        <strain evidence="3 4">Z-1701</strain>
    </source>
</reference>
<evidence type="ECO:0000256" key="1">
    <source>
        <dbReference type="ARBA" id="ARBA00023002"/>
    </source>
</evidence>
<keyword evidence="1" id="KW-0560">Oxidoreductase</keyword>
<dbReference type="PANTHER" id="PTHR42730:SF1">
    <property type="entry name" value="2-OXOGLUTARATE SYNTHASE SUBUNIT KORC"/>
    <property type="match status" value="1"/>
</dbReference>
<evidence type="ECO:0000313" key="3">
    <source>
        <dbReference type="EMBL" id="NBG89560.1"/>
    </source>
</evidence>
<dbReference type="Gene3D" id="3.40.920.10">
    <property type="entry name" value="Pyruvate-ferredoxin oxidoreductase, PFOR, domain III"/>
    <property type="match status" value="1"/>
</dbReference>
<dbReference type="GO" id="GO:0016625">
    <property type="term" value="F:oxidoreductase activity, acting on the aldehyde or oxo group of donors, iron-sulfur protein as acceptor"/>
    <property type="evidence" value="ECO:0007669"/>
    <property type="project" value="InterPro"/>
</dbReference>
<dbReference type="Proteomes" id="UP000449710">
    <property type="component" value="Unassembled WGS sequence"/>
</dbReference>
<comment type="caution">
    <text evidence="3">The sequence shown here is derived from an EMBL/GenBank/DDBJ whole genome shotgun (WGS) entry which is preliminary data.</text>
</comment>
<evidence type="ECO:0000313" key="4">
    <source>
        <dbReference type="Proteomes" id="UP000449710"/>
    </source>
</evidence>
<dbReference type="InterPro" id="IPR002869">
    <property type="entry name" value="Pyrv_flavodox_OxRed_cen"/>
</dbReference>
<evidence type="ECO:0000259" key="2">
    <source>
        <dbReference type="Pfam" id="PF01558"/>
    </source>
</evidence>
<sequence>MAEEKIIMAGFGGQGVMSMGQLLTYAGMIEEKNVSWLPSYGPEMRGGTANCSVIVSDKQVGSPIITNDATSAIVMNLPSLDKFESDVQKQGKLLINASLIEKKASRDDLDVYYIKANEIANEIGNAKVANMVMLGAYLEITKIVKVESVIEALKKVFGPAKEHLVPMNKDALEKGAEAVR</sequence>
<accession>A0AA43XMQ8</accession>
<dbReference type="SUPFAM" id="SSF53323">
    <property type="entry name" value="Pyruvate-ferredoxin oxidoreductase, PFOR, domain III"/>
    <property type="match status" value="1"/>
</dbReference>
<dbReference type="InterPro" id="IPR019752">
    <property type="entry name" value="Pyrv/ketoisovalerate_OxRed_cat"/>
</dbReference>
<organism evidence="3 4">
    <name type="scientific">Isachenkonia alkalipeptolytica</name>
    <dbReference type="NCBI Taxonomy" id="2565777"/>
    <lineage>
        <taxon>Bacteria</taxon>
        <taxon>Bacillati</taxon>
        <taxon>Bacillota</taxon>
        <taxon>Clostridia</taxon>
        <taxon>Eubacteriales</taxon>
        <taxon>Clostridiaceae</taxon>
        <taxon>Isachenkonia</taxon>
    </lineage>
</organism>